<evidence type="ECO:0000259" key="2">
    <source>
        <dbReference type="Pfam" id="PF12680"/>
    </source>
</evidence>
<dbReference type="InterPro" id="IPR032710">
    <property type="entry name" value="NTF2-like_dom_sf"/>
</dbReference>
<dbReference type="AlphaFoldDB" id="A0A385SMC7"/>
<dbReference type="RefSeq" id="WP_119754896.1">
    <property type="nucleotide sequence ID" value="NZ_CP032382.1"/>
</dbReference>
<evidence type="ECO:0000313" key="4">
    <source>
        <dbReference type="Proteomes" id="UP000266183"/>
    </source>
</evidence>
<dbReference type="InterPro" id="IPR037401">
    <property type="entry name" value="SnoaL-like"/>
</dbReference>
<dbReference type="OrthoDB" id="1495196at2"/>
<reference evidence="4" key="1">
    <citation type="submission" date="2018-09" db="EMBL/GenBank/DDBJ databases">
        <title>Chryseolinea sp. KIS68-18 isolated from soil.</title>
        <authorList>
            <person name="Weon H.-Y."/>
            <person name="Kwon S.-W."/>
            <person name="Lee S.A."/>
        </authorList>
    </citation>
    <scope>NUCLEOTIDE SEQUENCE [LARGE SCALE GENOMIC DNA]</scope>
    <source>
        <strain evidence="4">KIS68-18</strain>
    </source>
</reference>
<feature type="chain" id="PRO_5017262373" description="SnoaL-like domain-containing protein" evidence="1">
    <location>
        <begin position="21"/>
        <end position="146"/>
    </location>
</feature>
<keyword evidence="1" id="KW-0732">Signal</keyword>
<feature type="signal peptide" evidence="1">
    <location>
        <begin position="1"/>
        <end position="20"/>
    </location>
</feature>
<name>A0A385SMC7_9BACT</name>
<dbReference type="KEGG" id="chk:D4L85_14090"/>
<evidence type="ECO:0000313" key="3">
    <source>
        <dbReference type="EMBL" id="AYB31626.1"/>
    </source>
</evidence>
<organism evidence="3 4">
    <name type="scientific">Chryseolinea soli</name>
    <dbReference type="NCBI Taxonomy" id="2321403"/>
    <lineage>
        <taxon>Bacteria</taxon>
        <taxon>Pseudomonadati</taxon>
        <taxon>Bacteroidota</taxon>
        <taxon>Cytophagia</taxon>
        <taxon>Cytophagales</taxon>
        <taxon>Fulvivirgaceae</taxon>
        <taxon>Chryseolinea</taxon>
    </lineage>
</organism>
<proteinExistence type="predicted"/>
<dbReference type="SUPFAM" id="SSF54427">
    <property type="entry name" value="NTF2-like"/>
    <property type="match status" value="1"/>
</dbReference>
<dbReference type="EMBL" id="CP032382">
    <property type="protein sequence ID" value="AYB31626.1"/>
    <property type="molecule type" value="Genomic_DNA"/>
</dbReference>
<gene>
    <name evidence="3" type="ORF">D4L85_14090</name>
</gene>
<evidence type="ECO:0000256" key="1">
    <source>
        <dbReference type="SAM" id="SignalP"/>
    </source>
</evidence>
<dbReference type="Gene3D" id="3.10.450.50">
    <property type="match status" value="1"/>
</dbReference>
<feature type="domain" description="SnoaL-like" evidence="2">
    <location>
        <begin position="34"/>
        <end position="127"/>
    </location>
</feature>
<keyword evidence="4" id="KW-1185">Reference proteome</keyword>
<accession>A0A385SMC7</accession>
<sequence>MKLFILTLLCIFATLGTAVAQTSDKDPAYEKIIKDYFAGWANKDWNQVSAHLAEGFTFTSAAPDDHISVTKFKEKCWVQAQHIQRFEFTKIIGNEREAFAIVHVITKENKVIRNVEYFNFINGKIKSIEVFFGGNGQGFPTNEKQP</sequence>
<dbReference type="Pfam" id="PF12680">
    <property type="entry name" value="SnoaL_2"/>
    <property type="match status" value="1"/>
</dbReference>
<protein>
    <recommendedName>
        <fullName evidence="2">SnoaL-like domain-containing protein</fullName>
    </recommendedName>
</protein>
<dbReference type="Proteomes" id="UP000266183">
    <property type="component" value="Chromosome"/>
</dbReference>